<organism evidence="2 3">
    <name type="scientific">Molorchus minor</name>
    <dbReference type="NCBI Taxonomy" id="1323400"/>
    <lineage>
        <taxon>Eukaryota</taxon>
        <taxon>Metazoa</taxon>
        <taxon>Ecdysozoa</taxon>
        <taxon>Arthropoda</taxon>
        <taxon>Hexapoda</taxon>
        <taxon>Insecta</taxon>
        <taxon>Pterygota</taxon>
        <taxon>Neoptera</taxon>
        <taxon>Endopterygota</taxon>
        <taxon>Coleoptera</taxon>
        <taxon>Polyphaga</taxon>
        <taxon>Cucujiformia</taxon>
        <taxon>Chrysomeloidea</taxon>
        <taxon>Cerambycidae</taxon>
        <taxon>Lamiinae</taxon>
        <taxon>Monochamini</taxon>
        <taxon>Molorchus</taxon>
    </lineage>
</organism>
<gene>
    <name evidence="2" type="ORF">NQ317_015716</name>
</gene>
<dbReference type="EMBL" id="JAPWTJ010000385">
    <property type="protein sequence ID" value="KAJ8979000.1"/>
    <property type="molecule type" value="Genomic_DNA"/>
</dbReference>
<dbReference type="Proteomes" id="UP001162164">
    <property type="component" value="Unassembled WGS sequence"/>
</dbReference>
<evidence type="ECO:0000256" key="1">
    <source>
        <dbReference type="SAM" id="MobiDB-lite"/>
    </source>
</evidence>
<keyword evidence="3" id="KW-1185">Reference proteome</keyword>
<name>A0ABQ9JLA3_9CUCU</name>
<feature type="compositionally biased region" description="Basic and acidic residues" evidence="1">
    <location>
        <begin position="50"/>
        <end position="60"/>
    </location>
</feature>
<protein>
    <submittedName>
        <fullName evidence="2">Uncharacterized protein</fullName>
    </submittedName>
</protein>
<feature type="region of interest" description="Disordered" evidence="1">
    <location>
        <begin position="50"/>
        <end position="80"/>
    </location>
</feature>
<evidence type="ECO:0000313" key="3">
    <source>
        <dbReference type="Proteomes" id="UP001162164"/>
    </source>
</evidence>
<evidence type="ECO:0000313" key="2">
    <source>
        <dbReference type="EMBL" id="KAJ8979000.1"/>
    </source>
</evidence>
<proteinExistence type="predicted"/>
<reference evidence="2" key="1">
    <citation type="journal article" date="2023" name="Insect Mol. Biol.">
        <title>Genome sequencing provides insights into the evolution of gene families encoding plant cell wall-degrading enzymes in longhorned beetles.</title>
        <authorList>
            <person name="Shin N.R."/>
            <person name="Okamura Y."/>
            <person name="Kirsch R."/>
            <person name="Pauchet Y."/>
        </authorList>
    </citation>
    <scope>NUCLEOTIDE SEQUENCE</scope>
    <source>
        <strain evidence="2">MMC_N1</strain>
    </source>
</reference>
<sequence>MAQEYWKVQTELVMLAQKKNQLLAAEVEDQQRQMNLKALQEEKESLRLARDLLQQQKERSSAPGNSSRNSGDGWVIVPRQ</sequence>
<comment type="caution">
    <text evidence="2">The sequence shown here is derived from an EMBL/GenBank/DDBJ whole genome shotgun (WGS) entry which is preliminary data.</text>
</comment>
<accession>A0ABQ9JLA3</accession>